<accession>A0A382QQ51</accession>
<dbReference type="Pfam" id="PF07661">
    <property type="entry name" value="MORN_2"/>
    <property type="match status" value="2"/>
</dbReference>
<dbReference type="EMBL" id="UINC01115781">
    <property type="protein sequence ID" value="SVC87058.1"/>
    <property type="molecule type" value="Genomic_DNA"/>
</dbReference>
<name>A0A382QQ51_9ZZZZ</name>
<sequence>YAEAGYKLWEADYRDDKLHGDKIEFYASGKTNSLTPYVNGLNKGTSTGWHETGGKAWQAKWNGNQPVGTHYEWFPDGKLKRQQSFANGKLAMISEWYANGQKTMEASYGNGKLTAQKRWDPEGKLVIASGTSALPPVSVKENPKQLKPNPSAPGRQERWTTVKIKMVYEGKTASVLEKAFGLPDAKRGDTWVYNNMIIFDPATGRRLTTVNFLIADDMVALVQVK</sequence>
<proteinExistence type="predicted"/>
<gene>
    <name evidence="1" type="ORF">METZ01_LOCUS339912</name>
</gene>
<evidence type="ECO:0000313" key="1">
    <source>
        <dbReference type="EMBL" id="SVC87058.1"/>
    </source>
</evidence>
<dbReference type="SUPFAM" id="SSF82185">
    <property type="entry name" value="Histone H3 K4-specific methyltransferase SET7/9 N-terminal domain"/>
    <property type="match status" value="1"/>
</dbReference>
<evidence type="ECO:0008006" key="2">
    <source>
        <dbReference type="Google" id="ProtNLM"/>
    </source>
</evidence>
<protein>
    <recommendedName>
        <fullName evidence="2">Toxin-antitoxin system YwqK family antitoxin</fullName>
    </recommendedName>
</protein>
<dbReference type="Gene3D" id="3.90.930.1">
    <property type="match status" value="1"/>
</dbReference>
<dbReference type="AlphaFoldDB" id="A0A382QQ51"/>
<dbReference type="InterPro" id="IPR011652">
    <property type="entry name" value="MORN_2"/>
</dbReference>
<feature type="non-terminal residue" evidence="1">
    <location>
        <position position="1"/>
    </location>
</feature>
<organism evidence="1">
    <name type="scientific">marine metagenome</name>
    <dbReference type="NCBI Taxonomy" id="408172"/>
    <lineage>
        <taxon>unclassified sequences</taxon>
        <taxon>metagenomes</taxon>
        <taxon>ecological metagenomes</taxon>
    </lineage>
</organism>
<reference evidence="1" key="1">
    <citation type="submission" date="2018-05" db="EMBL/GenBank/DDBJ databases">
        <authorList>
            <person name="Lanie J.A."/>
            <person name="Ng W.-L."/>
            <person name="Kazmierczak K.M."/>
            <person name="Andrzejewski T.M."/>
            <person name="Davidsen T.M."/>
            <person name="Wayne K.J."/>
            <person name="Tettelin H."/>
            <person name="Glass J.I."/>
            <person name="Rusch D."/>
            <person name="Podicherti R."/>
            <person name="Tsui H.-C.T."/>
            <person name="Winkler M.E."/>
        </authorList>
    </citation>
    <scope>NUCLEOTIDE SEQUENCE</scope>
</reference>